<sequence length="406" mass="47408">MEVVKTFNFDIENNIMIVNNTKITVVGNYDTPWFSGKEMCEALGYKNSQKALFSHVKHKHKITLIDIKKVKPADDCTFLWPYGDRELSYNEGKTVYITEHGAYHLAMKCQLPIGDEFRDWLTEEVVPSLRRTGQFKLIKEKDERLAESMSKLAIREEEFEKLQKKLDLEHKFNLKLKDRVNVMKAKEKNQIGYIATSKQYALRNRFKFGGVKNASLLKGRLATYNSGRPVGDKMYFCYLVDCVDYRHLEQRIERCIGEHREVADAEVYNLHYTAMHEVVEYLADRCNTETDKYKGLFEEMVRGTLEKEPIVPEPLILNGAEYRLFKNGKEVLTQKVDWDTMEEAEKIGFVTSVFEEYLKSEYDGAVDIERKKFEQYMSAQGAKFNKRKMWSALKEVAAKKSVTVKY</sequence>
<evidence type="ECO:0000313" key="3">
    <source>
        <dbReference type="Proteomes" id="UP000114278"/>
    </source>
</evidence>
<accession>A0A068QKU1</accession>
<dbReference type="PROSITE" id="PS51750">
    <property type="entry name" value="BRO_N"/>
    <property type="match status" value="1"/>
</dbReference>
<feature type="domain" description="Bro-N" evidence="1">
    <location>
        <begin position="15"/>
        <end position="133"/>
    </location>
</feature>
<dbReference type="InterPro" id="IPR003497">
    <property type="entry name" value="BRO_N_domain"/>
</dbReference>
<organism evidence="2 3">
    <name type="scientific">Armadillidium vulgare iridescent virus</name>
    <dbReference type="NCBI Taxonomy" id="72201"/>
    <lineage>
        <taxon>Viruses</taxon>
        <taxon>Varidnaviria</taxon>
        <taxon>Bamfordvirae</taxon>
        <taxon>Nucleocytoviricota</taxon>
        <taxon>Megaviricetes</taxon>
        <taxon>Pimascovirales</taxon>
        <taxon>Pimascovirales incertae sedis</taxon>
        <taxon>Iridoviridae</taxon>
        <taxon>Betairidovirinae</taxon>
        <taxon>Iridovirus</taxon>
        <taxon>Iridovirus armadillidium1</taxon>
        <taxon>Invertebrate iridescent virus 31</taxon>
    </lineage>
</organism>
<proteinExistence type="predicted"/>
<keyword evidence="3" id="KW-1185">Reference proteome</keyword>
<evidence type="ECO:0000313" key="2">
    <source>
        <dbReference type="EMBL" id="CCV02458.1"/>
    </source>
</evidence>
<name>A0A068QKU1_9VIRU</name>
<gene>
    <name evidence="2" type="primary">086L</name>
    <name evidence="2" type="ORF">IIV31_086L</name>
</gene>
<protein>
    <submittedName>
        <fullName evidence="2">BRO-like protein</fullName>
    </submittedName>
</protein>
<dbReference type="SMART" id="SM01040">
    <property type="entry name" value="Bro-N"/>
    <property type="match status" value="1"/>
</dbReference>
<dbReference type="GeneID" id="19738670"/>
<dbReference type="Pfam" id="PF02498">
    <property type="entry name" value="Bro-N"/>
    <property type="match status" value="1"/>
</dbReference>
<dbReference type="PANTHER" id="PTHR36180:SF2">
    <property type="entry name" value="BRO FAMILY PROTEIN"/>
    <property type="match status" value="1"/>
</dbReference>
<dbReference type="OrthoDB" id="3391at10239"/>
<reference evidence="2 3" key="1">
    <citation type="journal article" date="2014" name="J. Gen. Virol.">
        <title>Genome sequence of a crustacean iridovirus, IIV31, isolated from the pill bug, Armadillidium vulgare.</title>
        <authorList>
            <person name="Piegu B."/>
            <person name="Guizard S."/>
            <person name="Yeping T."/>
            <person name="Cruaud C."/>
            <person name="Asgari S."/>
            <person name="Bideshi D.K."/>
            <person name="Federici B.A."/>
            <person name="Bigot Y."/>
        </authorList>
    </citation>
    <scope>NUCLEOTIDE SEQUENCE [LARGE SCALE GENOMIC DNA]</scope>
</reference>
<dbReference type="PANTHER" id="PTHR36180">
    <property type="entry name" value="DNA-BINDING PROTEIN-RELATED-RELATED"/>
    <property type="match status" value="1"/>
</dbReference>
<dbReference type="Proteomes" id="UP000114278">
    <property type="component" value="Segment"/>
</dbReference>
<dbReference type="KEGG" id="vg:19738670"/>
<dbReference type="RefSeq" id="YP_009046700.1">
    <property type="nucleotide sequence ID" value="NC_024451.1"/>
</dbReference>
<evidence type="ECO:0000259" key="1">
    <source>
        <dbReference type="PROSITE" id="PS51750"/>
    </source>
</evidence>
<dbReference type="EMBL" id="HF920637">
    <property type="protein sequence ID" value="CCV02458.1"/>
    <property type="molecule type" value="Genomic_DNA"/>
</dbReference>